<dbReference type="HOGENOM" id="CLU_1326422_0_0_1"/>
<gene>
    <name evidence="1" type="ORF">FOZG_14496</name>
</gene>
<organism evidence="1">
    <name type="scientific">Fusarium oxysporum Fo47</name>
    <dbReference type="NCBI Taxonomy" id="660027"/>
    <lineage>
        <taxon>Eukaryota</taxon>
        <taxon>Fungi</taxon>
        <taxon>Dikarya</taxon>
        <taxon>Ascomycota</taxon>
        <taxon>Pezizomycotina</taxon>
        <taxon>Sordariomycetes</taxon>
        <taxon>Hypocreomycetidae</taxon>
        <taxon>Hypocreales</taxon>
        <taxon>Nectriaceae</taxon>
        <taxon>Fusarium</taxon>
        <taxon>Fusarium oxysporum species complex</taxon>
    </lineage>
</organism>
<dbReference type="AlphaFoldDB" id="W9JUN6"/>
<proteinExistence type="predicted"/>
<dbReference type="Proteomes" id="UP000030766">
    <property type="component" value="Unassembled WGS sequence"/>
</dbReference>
<accession>W9JUN6</accession>
<protein>
    <submittedName>
        <fullName evidence="1">Uncharacterized protein</fullName>
    </submittedName>
</protein>
<dbReference type="EMBL" id="JH717906">
    <property type="protein sequence ID" value="EWZ32998.1"/>
    <property type="molecule type" value="Genomic_DNA"/>
</dbReference>
<name>W9JUN6_FUSOX</name>
<reference evidence="1" key="2">
    <citation type="submission" date="2012-06" db="EMBL/GenBank/DDBJ databases">
        <title>Annotation of the Genome Sequence of Fusarium oxysporum Fo47.</title>
        <authorList>
            <consortium name="The Broad Institute Genomics Platform"/>
            <person name="Ma L.-J."/>
            <person name="Corby-Kistler H."/>
            <person name="Broz K."/>
            <person name="Gale L.R."/>
            <person name="Jonkers W."/>
            <person name="O'Donnell K."/>
            <person name="Ploetz R."/>
            <person name="Steinberg C."/>
            <person name="Schwartz D.C."/>
            <person name="VanEtten H."/>
            <person name="Zhou S."/>
            <person name="Young S.K."/>
            <person name="Zeng Q."/>
            <person name="Gargeya S."/>
            <person name="Fitzgerald M."/>
            <person name="Abouelleil A."/>
            <person name="Alvarado L."/>
            <person name="Chapman S.B."/>
            <person name="Gainer-Dewar J."/>
            <person name="Goldberg J."/>
            <person name="Griggs A."/>
            <person name="Gujja S."/>
            <person name="Hansen M."/>
            <person name="Howarth C."/>
            <person name="Imamovic A."/>
            <person name="Ireland A."/>
            <person name="Larimer J."/>
            <person name="McCowan C."/>
            <person name="Murphy C."/>
            <person name="Pearson M."/>
            <person name="Poon T.W."/>
            <person name="Priest M."/>
            <person name="Roberts A."/>
            <person name="Saif S."/>
            <person name="Shea T."/>
            <person name="Sykes S."/>
            <person name="Wortman J."/>
            <person name="Nusbaum C."/>
            <person name="Birren B."/>
        </authorList>
    </citation>
    <scope>NUCLEOTIDE SEQUENCE</scope>
    <source>
        <strain evidence="1">Fo47</strain>
    </source>
</reference>
<evidence type="ECO:0000313" key="1">
    <source>
        <dbReference type="EMBL" id="EWZ32998.1"/>
    </source>
</evidence>
<sequence length="207" mass="23543">MQSLSPELKEGLGYLHHEDDNNQLHYLVLELRIGVESVAESNGQANFSVNADEEKSDTLQDPVDTCAGADVVQKAASCCQEWHQEVYLQSVLGLVNSVTLADHTNQQLVGQRTANKHSHKASASRDTLEQEFRERYSRVIRHRLVGREPRDLKVSSVMMERNAVWCALVLRMICWLSLHNFHEGDILVPDYDLDELKPCFTLQRCLT</sequence>
<dbReference type="VEuPathDB" id="FungiDB:FOZG_14496"/>
<reference evidence="1" key="1">
    <citation type="submission" date="2011-06" db="EMBL/GenBank/DDBJ databases">
        <title>The Genome Sequence of Fusarium oxysporum Fo47.</title>
        <authorList>
            <consortium name="The Broad Institute Genome Sequencing Platform"/>
            <person name="Ma L.-J."/>
            <person name="Gale L.R."/>
            <person name="Schwartz D.C."/>
            <person name="Zhou S."/>
            <person name="Corby-Kistler H."/>
            <person name="Young S.K."/>
            <person name="Zeng Q."/>
            <person name="Gargeya S."/>
            <person name="Fitzgerald M."/>
            <person name="Haas B."/>
            <person name="Abouelleil A."/>
            <person name="Alvarado L."/>
            <person name="Arachchi H.M."/>
            <person name="Berlin A."/>
            <person name="Brown A."/>
            <person name="Chapman S.B."/>
            <person name="Chen Z."/>
            <person name="Dunbar C."/>
            <person name="Freedman E."/>
            <person name="Gearin G."/>
            <person name="Gellesch M."/>
            <person name="Goldberg J."/>
            <person name="Griggs A."/>
            <person name="Gujja S."/>
            <person name="Heiman D."/>
            <person name="Howarth C."/>
            <person name="Larson L."/>
            <person name="Lui A."/>
            <person name="MacDonald P.J.P."/>
            <person name="Mehta T."/>
            <person name="Montmayeur A."/>
            <person name="Murphy C."/>
            <person name="Neiman D."/>
            <person name="Pearson M."/>
            <person name="Priest M."/>
            <person name="Roberts A."/>
            <person name="Saif S."/>
            <person name="Shea T."/>
            <person name="Shenoy N."/>
            <person name="Sisk P."/>
            <person name="Stolte C."/>
            <person name="Sykes S."/>
            <person name="Wortman J."/>
            <person name="Nusbaum C."/>
            <person name="Birren B."/>
        </authorList>
    </citation>
    <scope>NUCLEOTIDE SEQUENCE [LARGE SCALE GENOMIC DNA]</scope>
    <source>
        <strain evidence="1">Fo47</strain>
    </source>
</reference>